<evidence type="ECO:0000313" key="2">
    <source>
        <dbReference type="Proteomes" id="UP000324800"/>
    </source>
</evidence>
<evidence type="ECO:0000313" key="1">
    <source>
        <dbReference type="EMBL" id="KAA6377902.1"/>
    </source>
</evidence>
<comment type="caution">
    <text evidence="1">The sequence shown here is derived from an EMBL/GenBank/DDBJ whole genome shotgun (WGS) entry which is preliminary data.</text>
</comment>
<reference evidence="1 2" key="1">
    <citation type="submission" date="2019-03" db="EMBL/GenBank/DDBJ databases">
        <title>Single cell metagenomics reveals metabolic interactions within the superorganism composed of flagellate Streblomastix strix and complex community of Bacteroidetes bacteria on its surface.</title>
        <authorList>
            <person name="Treitli S.C."/>
            <person name="Kolisko M."/>
            <person name="Husnik F."/>
            <person name="Keeling P."/>
            <person name="Hampl V."/>
        </authorList>
    </citation>
    <scope>NUCLEOTIDE SEQUENCE [LARGE SCALE GENOMIC DNA]</scope>
    <source>
        <strain evidence="1">ST1C</strain>
    </source>
</reference>
<accession>A0A5J4V673</accession>
<dbReference type="OrthoDB" id="2306477at2759"/>
<evidence type="ECO:0008006" key="3">
    <source>
        <dbReference type="Google" id="ProtNLM"/>
    </source>
</evidence>
<sequence>MPQIPSSKEDIEFKNGIFKQNSSTNPSTILFDPVIRNGITRFEIQNIQEISGIGIADESVHYGRGQVPQDGGDSKIVFYKDNGDITHFGGEWIVGNSEFKDEKQRIALELNMDSTPRTLTFFNNGKEQPNYIIKVPPAVRFWVYLQYKESAFKVINFINPKTSSAKHAQGSYQFEWGKQWEN</sequence>
<gene>
    <name evidence="1" type="ORF">EZS28_026571</name>
</gene>
<name>A0A5J4V673_9EUKA</name>
<dbReference type="EMBL" id="SNRW01009501">
    <property type="protein sequence ID" value="KAA6377902.1"/>
    <property type="molecule type" value="Genomic_DNA"/>
</dbReference>
<dbReference type="AlphaFoldDB" id="A0A5J4V673"/>
<organism evidence="1 2">
    <name type="scientific">Streblomastix strix</name>
    <dbReference type="NCBI Taxonomy" id="222440"/>
    <lineage>
        <taxon>Eukaryota</taxon>
        <taxon>Metamonada</taxon>
        <taxon>Preaxostyla</taxon>
        <taxon>Oxymonadida</taxon>
        <taxon>Streblomastigidae</taxon>
        <taxon>Streblomastix</taxon>
    </lineage>
</organism>
<dbReference type="Proteomes" id="UP000324800">
    <property type="component" value="Unassembled WGS sequence"/>
</dbReference>
<proteinExistence type="predicted"/>
<protein>
    <recommendedName>
        <fullName evidence="3">B30.2/SPRY domain-containing protein</fullName>
    </recommendedName>
</protein>